<dbReference type="RefSeq" id="XP_028472185.1">
    <property type="nucleotide sequence ID" value="XM_028619316.1"/>
</dbReference>
<keyword evidence="3" id="KW-1185">Reference proteome</keyword>
<accession>A0A427XDY1</accession>
<dbReference type="EMBL" id="RSCE01000018">
    <property type="protein sequence ID" value="RSH77038.1"/>
    <property type="molecule type" value="Genomic_DNA"/>
</dbReference>
<comment type="caution">
    <text evidence="2">The sequence shown here is derived from an EMBL/GenBank/DDBJ whole genome shotgun (WGS) entry which is preliminary data.</text>
</comment>
<sequence length="379" mass="42654">MSHPVFNYCSSYPHIVDMILNHLNANRKALFALRLLSKSIREAVDHRTVIRVVVKHIHKSKEFMSKDSTSVDLSPKPNSGNTAGHSNGGSERAVDKEPTLITPAGRVPVFCPAFFNPQLKSGAITTDPRYVTLFQHVRQVEFVGPCPPEYMQHLCPLLTNVWVVRLGNSRYFRAFSPMTEMVDLTSPAECTVPAQTIVLCMKRGSNPWDTWPSFPAPVANKVNKLVLHILHEIDTGNNNVRPAKPKPPAKLSYRHFPNLQHVVLVFYQGRIPHYSLLGYLQVQPNDYSISGPLGPVLSTIAHNVSRAKYTLLGLETLQIEHNKTSVPSHDIVETVKNIIATDIRRIHPDKTEGEVEGLMGKVEFMTRKEYRTREGDDQF</sequence>
<dbReference type="Proteomes" id="UP000279236">
    <property type="component" value="Unassembled WGS sequence"/>
</dbReference>
<feature type="compositionally biased region" description="Polar residues" evidence="1">
    <location>
        <begin position="66"/>
        <end position="89"/>
    </location>
</feature>
<dbReference type="AlphaFoldDB" id="A0A427XDY1"/>
<evidence type="ECO:0000313" key="3">
    <source>
        <dbReference type="Proteomes" id="UP000279236"/>
    </source>
</evidence>
<proteinExistence type="predicted"/>
<protein>
    <submittedName>
        <fullName evidence="2">Uncharacterized protein</fullName>
    </submittedName>
</protein>
<dbReference type="GeneID" id="39588199"/>
<evidence type="ECO:0000313" key="2">
    <source>
        <dbReference type="EMBL" id="RSH77038.1"/>
    </source>
</evidence>
<feature type="region of interest" description="Disordered" evidence="1">
    <location>
        <begin position="66"/>
        <end position="96"/>
    </location>
</feature>
<gene>
    <name evidence="2" type="ORF">EHS24_003656</name>
</gene>
<organism evidence="2 3">
    <name type="scientific">Apiotrichum porosum</name>
    <dbReference type="NCBI Taxonomy" id="105984"/>
    <lineage>
        <taxon>Eukaryota</taxon>
        <taxon>Fungi</taxon>
        <taxon>Dikarya</taxon>
        <taxon>Basidiomycota</taxon>
        <taxon>Agaricomycotina</taxon>
        <taxon>Tremellomycetes</taxon>
        <taxon>Trichosporonales</taxon>
        <taxon>Trichosporonaceae</taxon>
        <taxon>Apiotrichum</taxon>
    </lineage>
</organism>
<name>A0A427XDY1_9TREE</name>
<evidence type="ECO:0000256" key="1">
    <source>
        <dbReference type="SAM" id="MobiDB-lite"/>
    </source>
</evidence>
<reference evidence="2 3" key="1">
    <citation type="submission" date="2018-11" db="EMBL/GenBank/DDBJ databases">
        <title>Genome sequence of Apiotrichum porosum DSM 27194.</title>
        <authorList>
            <person name="Aliyu H."/>
            <person name="Gorte O."/>
            <person name="Ochsenreither K."/>
        </authorList>
    </citation>
    <scope>NUCLEOTIDE SEQUENCE [LARGE SCALE GENOMIC DNA]</scope>
    <source>
        <strain evidence="2 3">DSM 27194</strain>
    </source>
</reference>